<proteinExistence type="predicted"/>
<evidence type="ECO:0000313" key="1">
    <source>
        <dbReference type="EMBL" id="KAF4039388.1"/>
    </source>
</evidence>
<accession>A0A833SVC8</accession>
<reference evidence="1" key="1">
    <citation type="submission" date="2020-04" db="EMBL/GenBank/DDBJ databases">
        <title>Hybrid Assembly of Korean Phytophthora infestans isolates.</title>
        <authorList>
            <person name="Prokchorchik M."/>
            <person name="Lee Y."/>
            <person name="Seo J."/>
            <person name="Cho J.-H."/>
            <person name="Park Y.-E."/>
            <person name="Jang D.-C."/>
            <person name="Im J.-S."/>
            <person name="Choi J.-G."/>
            <person name="Park H.-J."/>
            <person name="Lee G.-B."/>
            <person name="Lee Y.-G."/>
            <person name="Hong S.-Y."/>
            <person name="Cho K."/>
            <person name="Sohn K.H."/>
        </authorList>
    </citation>
    <scope>NUCLEOTIDE SEQUENCE</scope>
    <source>
        <strain evidence="1">KR_1_A1</strain>
    </source>
</reference>
<evidence type="ECO:0000313" key="2">
    <source>
        <dbReference type="Proteomes" id="UP000602510"/>
    </source>
</evidence>
<sequence length="106" mass="12426">MLLRHLAFPSRHDELVAEFGRRPDIISSTANTIAPTIYDNIKDKMVFDHRMVERLKQISADAIFTKVGRRRSCFEFIDGTVRRICRPTRHQKQAYSGHKKMHAFKL</sequence>
<dbReference type="AlphaFoldDB" id="A0A833SVC8"/>
<dbReference type="EMBL" id="WSZM01000176">
    <property type="protein sequence ID" value="KAF4039388.1"/>
    <property type="molecule type" value="Genomic_DNA"/>
</dbReference>
<name>A0A833SVC8_PHYIN</name>
<protein>
    <submittedName>
        <fullName evidence="1">Putative DDE Tnp4 domain-containing protein</fullName>
    </submittedName>
</protein>
<keyword evidence="2" id="KW-1185">Reference proteome</keyword>
<organism evidence="1 2">
    <name type="scientific">Phytophthora infestans</name>
    <name type="common">Potato late blight agent</name>
    <name type="synonym">Botrytis infestans</name>
    <dbReference type="NCBI Taxonomy" id="4787"/>
    <lineage>
        <taxon>Eukaryota</taxon>
        <taxon>Sar</taxon>
        <taxon>Stramenopiles</taxon>
        <taxon>Oomycota</taxon>
        <taxon>Peronosporomycetes</taxon>
        <taxon>Peronosporales</taxon>
        <taxon>Peronosporaceae</taxon>
        <taxon>Phytophthora</taxon>
    </lineage>
</organism>
<gene>
    <name evidence="1" type="ORF">GN244_ATG08522</name>
</gene>
<comment type="caution">
    <text evidence="1">The sequence shown here is derived from an EMBL/GenBank/DDBJ whole genome shotgun (WGS) entry which is preliminary data.</text>
</comment>
<dbReference type="Proteomes" id="UP000602510">
    <property type="component" value="Unassembled WGS sequence"/>
</dbReference>